<protein>
    <recommendedName>
        <fullName evidence="7">TM2 domain-containing protein</fullName>
    </recommendedName>
</protein>
<reference evidence="9 11" key="1">
    <citation type="submission" date="2017-08" db="EMBL/GenBank/DDBJ databases">
        <title>Whole genome sequences of 6 clinical strains closest to Corynebacterium imitans.</title>
        <authorList>
            <person name="Bernier A.-M."/>
            <person name="Burdz T."/>
            <person name="Bernard K."/>
        </authorList>
    </citation>
    <scope>NUCLEOTIDE SEQUENCE [LARGE SCALE GENOMIC DNA]</scope>
    <source>
        <strain evidence="9 11">NML92-0415</strain>
    </source>
</reference>
<dbReference type="GO" id="GO:0016020">
    <property type="term" value="C:membrane"/>
    <property type="evidence" value="ECO:0007669"/>
    <property type="project" value="UniProtKB-SubCell"/>
</dbReference>
<evidence type="ECO:0000313" key="9">
    <source>
        <dbReference type="EMBL" id="PAT11529.1"/>
    </source>
</evidence>
<accession>A0A269PAX3</accession>
<feature type="transmembrane region" description="Helical" evidence="6">
    <location>
        <begin position="120"/>
        <end position="144"/>
    </location>
</feature>
<sequence>MTNPYDNGSNNNTGGPYGSGYPSGHGNGADDWYWDEQGAAANEWARTRQFYGGRPGSASAPALSDHFETLRSSTASVQPVRQPRAWPLAVLLCLFFGLFGVHNFYLGYTKRGLVQLGLHFFGWLTTFFLVGFVVLGVLGIWVLCDLVRICTRSGFYSTDADGVPLLR</sequence>
<evidence type="ECO:0000313" key="8">
    <source>
        <dbReference type="EMBL" id="PAJ68485.1"/>
    </source>
</evidence>
<evidence type="ECO:0000259" key="7">
    <source>
        <dbReference type="Pfam" id="PF05154"/>
    </source>
</evidence>
<proteinExistence type="predicted"/>
<dbReference type="EMBL" id="NQMQ01000026">
    <property type="protein sequence ID" value="PAJ68485.1"/>
    <property type="molecule type" value="Genomic_DNA"/>
</dbReference>
<keyword evidence="3 6" id="KW-1133">Transmembrane helix</keyword>
<comment type="subcellular location">
    <subcellularLocation>
        <location evidence="1">Membrane</location>
        <topology evidence="1">Multi-pass membrane protein</topology>
    </subcellularLocation>
</comment>
<evidence type="ECO:0000256" key="1">
    <source>
        <dbReference type="ARBA" id="ARBA00004141"/>
    </source>
</evidence>
<feature type="transmembrane region" description="Helical" evidence="6">
    <location>
        <begin position="88"/>
        <end position="108"/>
    </location>
</feature>
<name>A0A269PAX3_9CORY</name>
<evidence type="ECO:0000313" key="11">
    <source>
        <dbReference type="Proteomes" id="UP000218041"/>
    </source>
</evidence>
<keyword evidence="2 6" id="KW-0812">Transmembrane</keyword>
<feature type="domain" description="TM2" evidence="7">
    <location>
        <begin position="88"/>
        <end position="133"/>
    </location>
</feature>
<evidence type="ECO:0000256" key="2">
    <source>
        <dbReference type="ARBA" id="ARBA00022692"/>
    </source>
</evidence>
<evidence type="ECO:0000256" key="5">
    <source>
        <dbReference type="SAM" id="MobiDB-lite"/>
    </source>
</evidence>
<dbReference type="EMBL" id="NSGP01000002">
    <property type="protein sequence ID" value="PAT11529.1"/>
    <property type="molecule type" value="Genomic_DNA"/>
</dbReference>
<organism evidence="8 10">
    <name type="scientific">Corynebacterium hadale</name>
    <dbReference type="NCBI Taxonomy" id="2026255"/>
    <lineage>
        <taxon>Bacteria</taxon>
        <taxon>Bacillati</taxon>
        <taxon>Actinomycetota</taxon>
        <taxon>Actinomycetes</taxon>
        <taxon>Mycobacteriales</taxon>
        <taxon>Corynebacteriaceae</taxon>
        <taxon>Corynebacterium</taxon>
    </lineage>
</organism>
<reference evidence="8 10" key="2">
    <citation type="submission" date="2017-08" db="EMBL/GenBank/DDBJ databases">
        <authorList>
            <person name="de Groot N.N."/>
        </authorList>
    </citation>
    <scope>NUCLEOTIDE SEQUENCE [LARGE SCALE GENOMIC DNA]</scope>
    <source>
        <strain evidence="8 10">NBT06-6</strain>
    </source>
</reference>
<dbReference type="Pfam" id="PF05154">
    <property type="entry name" value="TM2"/>
    <property type="match status" value="1"/>
</dbReference>
<gene>
    <name evidence="8" type="ORF">CIG21_10760</name>
    <name evidence="9" type="ORF">CKJ80_02475</name>
</gene>
<evidence type="ECO:0000313" key="10">
    <source>
        <dbReference type="Proteomes" id="UP000215771"/>
    </source>
</evidence>
<keyword evidence="4 6" id="KW-0472">Membrane</keyword>
<dbReference type="AlphaFoldDB" id="A0A269PAX3"/>
<evidence type="ECO:0000256" key="6">
    <source>
        <dbReference type="SAM" id="Phobius"/>
    </source>
</evidence>
<evidence type="ECO:0000256" key="4">
    <source>
        <dbReference type="ARBA" id="ARBA00023136"/>
    </source>
</evidence>
<evidence type="ECO:0000256" key="3">
    <source>
        <dbReference type="ARBA" id="ARBA00022989"/>
    </source>
</evidence>
<comment type="caution">
    <text evidence="8">The sequence shown here is derived from an EMBL/GenBank/DDBJ whole genome shotgun (WGS) entry which is preliminary data.</text>
</comment>
<feature type="region of interest" description="Disordered" evidence="5">
    <location>
        <begin position="1"/>
        <end position="21"/>
    </location>
</feature>
<dbReference type="Proteomes" id="UP000215771">
    <property type="component" value="Unassembled WGS sequence"/>
</dbReference>
<dbReference type="Proteomes" id="UP000218041">
    <property type="component" value="Unassembled WGS sequence"/>
</dbReference>
<dbReference type="RefSeq" id="WP_095278840.1">
    <property type="nucleotide sequence ID" value="NZ_CP047655.1"/>
</dbReference>
<dbReference type="InterPro" id="IPR007829">
    <property type="entry name" value="TM2"/>
</dbReference>